<gene>
    <name evidence="4" type="ORF">MGM1_4890</name>
</gene>
<protein>
    <submittedName>
        <fullName evidence="4">Deoxyguanosine kinase</fullName>
    </submittedName>
</protein>
<keyword evidence="5" id="KW-1185">Reference proteome</keyword>
<dbReference type="InterPro" id="IPR002624">
    <property type="entry name" value="DCK/DGK"/>
</dbReference>
<dbReference type="Proteomes" id="UP000030066">
    <property type="component" value="Chromosome"/>
</dbReference>
<feature type="binding site" evidence="2">
    <location>
        <begin position="158"/>
        <end position="162"/>
    </location>
    <ligand>
        <name>ATP</name>
        <dbReference type="ChEBI" id="CHEBI:30616"/>
    </ligand>
</feature>
<keyword evidence="4" id="KW-0418">Kinase</keyword>
<keyword evidence="2" id="KW-0547">Nucleotide-binding</keyword>
<evidence type="ECO:0000259" key="3">
    <source>
        <dbReference type="Pfam" id="PF01712"/>
    </source>
</evidence>
<dbReference type="PANTHER" id="PTHR10513:SF35">
    <property type="entry name" value="DEOXYADENOSINE KINASE"/>
    <property type="match status" value="1"/>
</dbReference>
<reference evidence="4 5" key="1">
    <citation type="journal article" date="2014" name="PLoS ONE">
        <title>An emerging Mycoplasma associated with trichomoniasis, vaginal infection and disease.</title>
        <authorList>
            <consortium name="Vaginal Microbiome Consortium"/>
            <person name="Fettweis J.M."/>
            <person name="Serrano M.G."/>
            <person name="Huang B."/>
            <person name="Brooks J.P."/>
            <person name="Glascock A.L."/>
            <person name="Sheth N.U."/>
            <person name="Strauss J.F.III."/>
            <person name="Jefferson K.K."/>
            <person name="Buck G.A."/>
        </authorList>
    </citation>
    <scope>NUCLEOTIDE SEQUENCE [LARGE SCALE GENOMIC DNA]</scope>
    <source>
        <strain evidence="4 5">VCU_M1</strain>
    </source>
</reference>
<dbReference type="eggNOG" id="COG1428">
    <property type="taxonomic scope" value="Bacteria"/>
</dbReference>
<dbReference type="InterPro" id="IPR031314">
    <property type="entry name" value="DNK_dom"/>
</dbReference>
<feature type="binding site" evidence="2">
    <location>
        <begin position="23"/>
        <end position="31"/>
    </location>
    <ligand>
        <name>ATP</name>
        <dbReference type="ChEBI" id="CHEBI:30616"/>
    </ligand>
</feature>
<dbReference type="GO" id="GO:0005737">
    <property type="term" value="C:cytoplasm"/>
    <property type="evidence" value="ECO:0007669"/>
    <property type="project" value="TreeGrafter"/>
</dbReference>
<keyword evidence="4" id="KW-0808">Transferase</keyword>
<evidence type="ECO:0000256" key="2">
    <source>
        <dbReference type="PIRSR" id="PIRSR000705-3"/>
    </source>
</evidence>
<dbReference type="InterPro" id="IPR027417">
    <property type="entry name" value="P-loop_NTPase"/>
</dbReference>
<dbReference type="GO" id="GO:0005524">
    <property type="term" value="F:ATP binding"/>
    <property type="evidence" value="ECO:0007669"/>
    <property type="project" value="UniProtKB-KW"/>
</dbReference>
<dbReference type="KEGG" id="mgj:MGM1_4890"/>
<dbReference type="InterPro" id="IPR050566">
    <property type="entry name" value="Deoxyribonucleoside_kinase"/>
</dbReference>
<dbReference type="PANTHER" id="PTHR10513">
    <property type="entry name" value="DEOXYNUCLEOSIDE KINASE"/>
    <property type="match status" value="1"/>
</dbReference>
<feature type="active site" description="Proton acceptor" evidence="1">
    <location>
        <position position="101"/>
    </location>
</feature>
<evidence type="ECO:0000313" key="5">
    <source>
        <dbReference type="Proteomes" id="UP000030066"/>
    </source>
</evidence>
<organism evidence="4 5">
    <name type="scientific">Candidatus Malacoplasma girerdii</name>
    <dbReference type="NCBI Taxonomy" id="1318617"/>
    <lineage>
        <taxon>Bacteria</taxon>
        <taxon>Bacillati</taxon>
        <taxon>Mycoplasmatota</taxon>
        <taxon>Mycoplasmoidales</taxon>
        <taxon>Mycoplasmoidaceae</taxon>
        <taxon>Malacoplasma</taxon>
    </lineage>
</organism>
<dbReference type="PIRSF" id="PIRSF000705">
    <property type="entry name" value="DNK"/>
    <property type="match status" value="1"/>
</dbReference>
<dbReference type="Gene3D" id="3.40.50.300">
    <property type="entry name" value="P-loop containing nucleotide triphosphate hydrolases"/>
    <property type="match status" value="1"/>
</dbReference>
<dbReference type="EMBL" id="CP007711">
    <property type="protein sequence ID" value="AIV03854.1"/>
    <property type="molecule type" value="Genomic_DNA"/>
</dbReference>
<dbReference type="Pfam" id="PF01712">
    <property type="entry name" value="dNK"/>
    <property type="match status" value="1"/>
</dbReference>
<keyword evidence="2" id="KW-0067">ATP-binding</keyword>
<dbReference type="HOGENOM" id="CLU_110684_0_0_14"/>
<evidence type="ECO:0000313" key="4">
    <source>
        <dbReference type="EMBL" id="AIV03854.1"/>
    </source>
</evidence>
<dbReference type="STRING" id="1318617.MGM1_4890"/>
<dbReference type="GO" id="GO:0019136">
    <property type="term" value="F:deoxynucleoside kinase activity"/>
    <property type="evidence" value="ECO:0007669"/>
    <property type="project" value="InterPro"/>
</dbReference>
<name>A0A097STE0_9BACT</name>
<accession>A0A097STE0</accession>
<sequence length="230" mass="27738">MVKNENKIPFQKTRISNSIVIGGMIAFGKSTLAQQLLKHYKNAVFIPELDPQDDLWPLLLKKMYQRDNDNLYASLFQLYFMIKRFDRYKDAIRKHEFTIFDRSIFEDWLFAKENLNNPFLFNYYEGTFLGICNQTIYHYGIPKLYVILDGDWELFKERLFKRNRQVEIENFQKNEIYFHRLLNQYTSFLVDTCKNFGIEYIVVDAKLPAETKIKMVVDKLNEINNRKKEY</sequence>
<feature type="domain" description="Deoxynucleoside kinase" evidence="3">
    <location>
        <begin position="19"/>
        <end position="222"/>
    </location>
</feature>
<dbReference type="SUPFAM" id="SSF52540">
    <property type="entry name" value="P-loop containing nucleoside triphosphate hydrolases"/>
    <property type="match status" value="1"/>
</dbReference>
<evidence type="ECO:0000256" key="1">
    <source>
        <dbReference type="PIRSR" id="PIRSR000705-1"/>
    </source>
</evidence>
<dbReference type="AlphaFoldDB" id="A0A097STE0"/>
<proteinExistence type="predicted"/>